<proteinExistence type="predicted"/>
<dbReference type="GO" id="GO:0007399">
    <property type="term" value="P:nervous system development"/>
    <property type="evidence" value="ECO:0007669"/>
    <property type="project" value="UniProtKB-ARBA"/>
</dbReference>
<comment type="caution">
    <text evidence="2">The sequence shown here is derived from an EMBL/GenBank/DDBJ whole genome shotgun (WGS) entry which is preliminary data.</text>
</comment>
<dbReference type="InterPro" id="IPR011022">
    <property type="entry name" value="Arrestin_C-like"/>
</dbReference>
<dbReference type="AlphaFoldDB" id="A0A9Q0EH50"/>
<name>A0A9Q0EH50_9TELE</name>
<dbReference type="Proteomes" id="UP001148018">
    <property type="component" value="Unassembled WGS sequence"/>
</dbReference>
<dbReference type="InterPro" id="IPR050357">
    <property type="entry name" value="Arrestin_domain-protein"/>
</dbReference>
<dbReference type="PANTHER" id="PTHR11188">
    <property type="entry name" value="ARRESTIN DOMAIN CONTAINING PROTEIN"/>
    <property type="match status" value="1"/>
</dbReference>
<dbReference type="Pfam" id="PF02752">
    <property type="entry name" value="Arrestin_C"/>
    <property type="match status" value="1"/>
</dbReference>
<organism evidence="2 3">
    <name type="scientific">Muraenolepis orangiensis</name>
    <name type="common">Patagonian moray cod</name>
    <dbReference type="NCBI Taxonomy" id="630683"/>
    <lineage>
        <taxon>Eukaryota</taxon>
        <taxon>Metazoa</taxon>
        <taxon>Chordata</taxon>
        <taxon>Craniata</taxon>
        <taxon>Vertebrata</taxon>
        <taxon>Euteleostomi</taxon>
        <taxon>Actinopterygii</taxon>
        <taxon>Neopterygii</taxon>
        <taxon>Teleostei</taxon>
        <taxon>Neoteleostei</taxon>
        <taxon>Acanthomorphata</taxon>
        <taxon>Zeiogadaria</taxon>
        <taxon>Gadariae</taxon>
        <taxon>Gadiformes</taxon>
        <taxon>Muraenolepidoidei</taxon>
        <taxon>Muraenolepididae</taxon>
        <taxon>Muraenolepis</taxon>
    </lineage>
</organism>
<dbReference type="GO" id="GO:0005886">
    <property type="term" value="C:plasma membrane"/>
    <property type="evidence" value="ECO:0007669"/>
    <property type="project" value="TreeGrafter"/>
</dbReference>
<reference evidence="2" key="1">
    <citation type="submission" date="2022-07" db="EMBL/GenBank/DDBJ databases">
        <title>Chromosome-level genome of Muraenolepis orangiensis.</title>
        <authorList>
            <person name="Kim J."/>
        </authorList>
    </citation>
    <scope>NUCLEOTIDE SEQUENCE</scope>
    <source>
        <strain evidence="2">KU_S4_2022</strain>
        <tissue evidence="2">Muscle</tissue>
    </source>
</reference>
<evidence type="ECO:0000259" key="1">
    <source>
        <dbReference type="SMART" id="SM01017"/>
    </source>
</evidence>
<feature type="domain" description="Arrestin C-terminal-like" evidence="1">
    <location>
        <begin position="15"/>
        <end position="121"/>
    </location>
</feature>
<dbReference type="GO" id="GO:0005737">
    <property type="term" value="C:cytoplasm"/>
    <property type="evidence" value="ECO:0007669"/>
    <property type="project" value="TreeGrafter"/>
</dbReference>
<dbReference type="InterPro" id="IPR014752">
    <property type="entry name" value="Arrestin-like_C"/>
</dbReference>
<dbReference type="Gene3D" id="2.60.40.640">
    <property type="match status" value="1"/>
</dbReference>
<dbReference type="SUPFAM" id="SSF81296">
    <property type="entry name" value="E set domains"/>
    <property type="match status" value="1"/>
</dbReference>
<evidence type="ECO:0000313" key="3">
    <source>
        <dbReference type="Proteomes" id="UP001148018"/>
    </source>
</evidence>
<dbReference type="EMBL" id="JANIIK010000044">
    <property type="protein sequence ID" value="KAJ3604352.1"/>
    <property type="molecule type" value="Genomic_DNA"/>
</dbReference>
<sequence length="121" mass="13636">MPQHATKNKKLKAFNRGSVAMDVNLEKTGYHPGEGMKVVAYVQNNSSREIKPKYCVYRKHSFFANGTHRVDTKDLLKESGESIPPSTNQTVTKIINIPADIEPTILNCSIMKAEYRLRVSI</sequence>
<dbReference type="PANTHER" id="PTHR11188:SF135">
    <property type="entry name" value="ARRESTIN DOMAIN CONTAINING 3-LIKE-RELATED"/>
    <property type="match status" value="1"/>
</dbReference>
<protein>
    <recommendedName>
        <fullName evidence="1">Arrestin C-terminal-like domain-containing protein</fullName>
    </recommendedName>
</protein>
<dbReference type="SMART" id="SM01017">
    <property type="entry name" value="Arrestin_C"/>
    <property type="match status" value="1"/>
</dbReference>
<dbReference type="GO" id="GO:0015031">
    <property type="term" value="P:protein transport"/>
    <property type="evidence" value="ECO:0007669"/>
    <property type="project" value="TreeGrafter"/>
</dbReference>
<dbReference type="OrthoDB" id="2333384at2759"/>
<keyword evidence="3" id="KW-1185">Reference proteome</keyword>
<evidence type="ECO:0000313" key="2">
    <source>
        <dbReference type="EMBL" id="KAJ3604352.1"/>
    </source>
</evidence>
<accession>A0A9Q0EH50</accession>
<gene>
    <name evidence="2" type="ORF">NHX12_029093</name>
</gene>
<dbReference type="InterPro" id="IPR014756">
    <property type="entry name" value="Ig_E-set"/>
</dbReference>